<dbReference type="GO" id="GO:0006874">
    <property type="term" value="P:intracellular calcium ion homeostasis"/>
    <property type="evidence" value="ECO:0007669"/>
    <property type="project" value="TreeGrafter"/>
</dbReference>
<sequence>MSSPGVGRKSATLDIRQAYDNSAPSSVVVERGSDPAFVVGDMSPTTSPSRSDFRLSAMSCASTVNLMEKGDGTGGPPSMWNYPSFSELPTHLSQPPGDSGNSGGKGMKWAAIWQGWRIIVFGSWFNLLLFLIPVSWVLSSILGEHHNLVFIFCTLSMIPLVKLHDLAIRELALRIGGARTGLLNASMSNTVEVVVAITALRKCELRVVQASLIGSVLSKLLLILGMCFFAGGLKFSEQGFDQTATQIHTSLLSISVGVLLLPAAYHFALDDDGDQYTLAAQKENILKMSYGVSTVLTFIYVAYLVFQFWSHTHLYEDVKQQSNRLPVKVSIGSRILPRSWSSNTSKMLPAGTGCAGSSDRSMTSSRKVAVRESMRWDSHFYSSSQATLTNNPIHKSGDITSVPANLRPTICLVPKSLGDGGYSRPDPAIGSTTTVPRSESSGNSSTIINDTPRCASPEPMRTEETPPSDGAGPSVIPAKSSEEPRLSWAMTLLLLTLVTVAVAFNADDLVESMNGISGTLSKQWIGLILLPAVSSIAECVTAMNVSVRDQLSLSISVAVNSTIQTTLFVIPLMVTLGWAINKPLALLFDPFESVVLYIAVQTMSQVVADGKSNWLEGTILICLYVIIAVSFWYYPDRASQLVMC</sequence>
<dbReference type="GO" id="GO:0015369">
    <property type="term" value="F:calcium:proton antiporter activity"/>
    <property type="evidence" value="ECO:0007669"/>
    <property type="project" value="TreeGrafter"/>
</dbReference>
<feature type="domain" description="Sodium/calcium exchanger membrane region" evidence="10">
    <location>
        <begin position="148"/>
        <end position="309"/>
    </location>
</feature>
<evidence type="ECO:0000256" key="5">
    <source>
        <dbReference type="ARBA" id="ARBA00022989"/>
    </source>
</evidence>
<dbReference type="Gene3D" id="1.20.1420.30">
    <property type="entry name" value="NCX, central ion-binding region"/>
    <property type="match status" value="2"/>
</dbReference>
<dbReference type="HOGENOM" id="CLU_008721_4_2_1"/>
<reference evidence="11 12" key="1">
    <citation type="submission" date="2014-04" db="EMBL/GenBank/DDBJ databases">
        <authorList>
            <consortium name="DOE Joint Genome Institute"/>
            <person name="Kuo A."/>
            <person name="Kohler A."/>
            <person name="Costa M.D."/>
            <person name="Nagy L.G."/>
            <person name="Floudas D."/>
            <person name="Copeland A."/>
            <person name="Barry K.W."/>
            <person name="Cichocki N."/>
            <person name="Veneault-Fourrey C."/>
            <person name="LaButti K."/>
            <person name="Lindquist E.A."/>
            <person name="Lipzen A."/>
            <person name="Lundell T."/>
            <person name="Morin E."/>
            <person name="Murat C."/>
            <person name="Sun H."/>
            <person name="Tunlid A."/>
            <person name="Henrissat B."/>
            <person name="Grigoriev I.V."/>
            <person name="Hibbett D.S."/>
            <person name="Martin F."/>
            <person name="Nordberg H.P."/>
            <person name="Cantor M.N."/>
            <person name="Hua S.X."/>
        </authorList>
    </citation>
    <scope>NUCLEOTIDE SEQUENCE [LARGE SCALE GENOMIC DNA]</scope>
    <source>
        <strain evidence="11 12">441</strain>
    </source>
</reference>
<keyword evidence="6" id="KW-0406">Ion transport</keyword>
<evidence type="ECO:0000313" key="11">
    <source>
        <dbReference type="EMBL" id="KIK28958.1"/>
    </source>
</evidence>
<feature type="transmembrane region" description="Helical" evidence="9">
    <location>
        <begin position="614"/>
        <end position="634"/>
    </location>
</feature>
<keyword evidence="7 9" id="KW-0472">Membrane</keyword>
<dbReference type="GO" id="GO:0000329">
    <property type="term" value="C:fungal-type vacuole membrane"/>
    <property type="evidence" value="ECO:0007669"/>
    <property type="project" value="TreeGrafter"/>
</dbReference>
<dbReference type="EMBL" id="KN833691">
    <property type="protein sequence ID" value="KIK28958.1"/>
    <property type="molecule type" value="Genomic_DNA"/>
</dbReference>
<evidence type="ECO:0000256" key="4">
    <source>
        <dbReference type="ARBA" id="ARBA00022692"/>
    </source>
</evidence>
<dbReference type="InterPro" id="IPR004837">
    <property type="entry name" value="NaCa_Exmemb"/>
</dbReference>
<comment type="similarity">
    <text evidence="2">Belongs to the Ca(2+):cation antiporter (CaCA) (TC 2.A.19) family.</text>
</comment>
<feature type="transmembrane region" description="Helical" evidence="9">
    <location>
        <begin position="212"/>
        <end position="235"/>
    </location>
</feature>
<keyword evidence="5 9" id="KW-1133">Transmembrane helix</keyword>
<dbReference type="STRING" id="765257.A0A0D0AAI2"/>
<feature type="transmembrane region" description="Helical" evidence="9">
    <location>
        <begin position="524"/>
        <end position="545"/>
    </location>
</feature>
<feature type="transmembrane region" description="Helical" evidence="9">
    <location>
        <begin position="557"/>
        <end position="580"/>
    </location>
</feature>
<feature type="region of interest" description="Disordered" evidence="8">
    <location>
        <begin position="417"/>
        <end position="479"/>
    </location>
</feature>
<dbReference type="GO" id="GO:0012505">
    <property type="term" value="C:endomembrane system"/>
    <property type="evidence" value="ECO:0007669"/>
    <property type="project" value="UniProtKB-SubCell"/>
</dbReference>
<feature type="transmembrane region" description="Helical" evidence="9">
    <location>
        <begin position="486"/>
        <end position="504"/>
    </location>
</feature>
<accession>A0A0D0AAI2</accession>
<keyword evidence="4 9" id="KW-0812">Transmembrane</keyword>
<evidence type="ECO:0000256" key="6">
    <source>
        <dbReference type="ARBA" id="ARBA00023065"/>
    </source>
</evidence>
<dbReference type="Proteomes" id="UP000054018">
    <property type="component" value="Unassembled WGS sequence"/>
</dbReference>
<comment type="subcellular location">
    <subcellularLocation>
        <location evidence="1">Endomembrane system</location>
        <topology evidence="1">Multi-pass membrane protein</topology>
    </subcellularLocation>
</comment>
<dbReference type="InterPro" id="IPR044880">
    <property type="entry name" value="NCX_ion-bd_dom_sf"/>
</dbReference>
<evidence type="ECO:0000256" key="9">
    <source>
        <dbReference type="SAM" id="Phobius"/>
    </source>
</evidence>
<dbReference type="OrthoDB" id="1699231at2759"/>
<keyword evidence="12" id="KW-1185">Reference proteome</keyword>
<proteinExistence type="inferred from homology"/>
<keyword evidence="3" id="KW-0813">Transport</keyword>
<evidence type="ECO:0000256" key="1">
    <source>
        <dbReference type="ARBA" id="ARBA00004127"/>
    </source>
</evidence>
<dbReference type="PANTHER" id="PTHR31503">
    <property type="entry name" value="VACUOLAR CALCIUM ION TRANSPORTER"/>
    <property type="match status" value="1"/>
</dbReference>
<evidence type="ECO:0000256" key="3">
    <source>
        <dbReference type="ARBA" id="ARBA00022448"/>
    </source>
</evidence>
<evidence type="ECO:0000256" key="7">
    <source>
        <dbReference type="ARBA" id="ARBA00023136"/>
    </source>
</evidence>
<feature type="domain" description="Sodium/calcium exchanger membrane region" evidence="10">
    <location>
        <begin position="492"/>
        <end position="632"/>
    </location>
</feature>
<evidence type="ECO:0000256" key="2">
    <source>
        <dbReference type="ARBA" id="ARBA00008170"/>
    </source>
</evidence>
<feature type="transmembrane region" description="Helical" evidence="9">
    <location>
        <begin position="115"/>
        <end position="136"/>
    </location>
</feature>
<feature type="transmembrane region" description="Helical" evidence="9">
    <location>
        <begin position="247"/>
        <end position="268"/>
    </location>
</feature>
<protein>
    <submittedName>
        <fullName evidence="11">Unplaced genomic scaffold scaffold_7, whole genome shotgun sequence</fullName>
    </submittedName>
</protein>
<dbReference type="InterPro" id="IPR004713">
    <property type="entry name" value="CaH_exchang"/>
</dbReference>
<dbReference type="Pfam" id="PF01699">
    <property type="entry name" value="Na_Ca_ex"/>
    <property type="match status" value="2"/>
</dbReference>
<organism evidence="11 12">
    <name type="scientific">Pisolithus microcarpus 441</name>
    <dbReference type="NCBI Taxonomy" id="765257"/>
    <lineage>
        <taxon>Eukaryota</taxon>
        <taxon>Fungi</taxon>
        <taxon>Dikarya</taxon>
        <taxon>Basidiomycota</taxon>
        <taxon>Agaricomycotina</taxon>
        <taxon>Agaricomycetes</taxon>
        <taxon>Agaricomycetidae</taxon>
        <taxon>Boletales</taxon>
        <taxon>Sclerodermatineae</taxon>
        <taxon>Pisolithaceae</taxon>
        <taxon>Pisolithus</taxon>
    </lineage>
</organism>
<feature type="compositionally biased region" description="Polar residues" evidence="8">
    <location>
        <begin position="430"/>
        <end position="449"/>
    </location>
</feature>
<evidence type="ECO:0000256" key="8">
    <source>
        <dbReference type="SAM" id="MobiDB-lite"/>
    </source>
</evidence>
<dbReference type="AlphaFoldDB" id="A0A0D0AAI2"/>
<feature type="transmembrane region" description="Helical" evidence="9">
    <location>
        <begin position="288"/>
        <end position="306"/>
    </location>
</feature>
<name>A0A0D0AAI2_9AGAM</name>
<evidence type="ECO:0000313" key="12">
    <source>
        <dbReference type="Proteomes" id="UP000054018"/>
    </source>
</evidence>
<gene>
    <name evidence="11" type="ORF">PISMIDRAFT_673253</name>
</gene>
<dbReference type="PANTHER" id="PTHR31503:SF20">
    <property type="entry name" value="CA(2+)_H(+) EXCHANGER, PUTATIVE (EUROFUNG)-RELATED"/>
    <property type="match status" value="1"/>
</dbReference>
<evidence type="ECO:0000259" key="10">
    <source>
        <dbReference type="Pfam" id="PF01699"/>
    </source>
</evidence>
<reference evidence="12" key="2">
    <citation type="submission" date="2015-01" db="EMBL/GenBank/DDBJ databases">
        <title>Evolutionary Origins and Diversification of the Mycorrhizal Mutualists.</title>
        <authorList>
            <consortium name="DOE Joint Genome Institute"/>
            <consortium name="Mycorrhizal Genomics Consortium"/>
            <person name="Kohler A."/>
            <person name="Kuo A."/>
            <person name="Nagy L.G."/>
            <person name="Floudas D."/>
            <person name="Copeland A."/>
            <person name="Barry K.W."/>
            <person name="Cichocki N."/>
            <person name="Veneault-Fourrey C."/>
            <person name="LaButti K."/>
            <person name="Lindquist E.A."/>
            <person name="Lipzen A."/>
            <person name="Lundell T."/>
            <person name="Morin E."/>
            <person name="Murat C."/>
            <person name="Riley R."/>
            <person name="Ohm R."/>
            <person name="Sun H."/>
            <person name="Tunlid A."/>
            <person name="Henrissat B."/>
            <person name="Grigoriev I.V."/>
            <person name="Hibbett D.S."/>
            <person name="Martin F."/>
        </authorList>
    </citation>
    <scope>NUCLEOTIDE SEQUENCE [LARGE SCALE GENOMIC DNA]</scope>
    <source>
        <strain evidence="12">441</strain>
    </source>
</reference>